<evidence type="ECO:0000313" key="2">
    <source>
        <dbReference type="Proteomes" id="UP000789525"/>
    </source>
</evidence>
<feature type="non-terminal residue" evidence="1">
    <location>
        <position position="1"/>
    </location>
</feature>
<gene>
    <name evidence="1" type="ORF">ACOLOM_LOCUS11115</name>
</gene>
<dbReference type="Proteomes" id="UP000789525">
    <property type="component" value="Unassembled WGS sequence"/>
</dbReference>
<proteinExistence type="predicted"/>
<accession>A0ACA9PXH9</accession>
<feature type="non-terminal residue" evidence="1">
    <location>
        <position position="585"/>
    </location>
</feature>
<protein>
    <submittedName>
        <fullName evidence="1">1889_t:CDS:1</fullName>
    </submittedName>
</protein>
<reference evidence="1" key="1">
    <citation type="submission" date="2021-06" db="EMBL/GenBank/DDBJ databases">
        <authorList>
            <person name="Kallberg Y."/>
            <person name="Tangrot J."/>
            <person name="Rosling A."/>
        </authorList>
    </citation>
    <scope>NUCLEOTIDE SEQUENCE</scope>
    <source>
        <strain evidence="1">CL356</strain>
    </source>
</reference>
<evidence type="ECO:0000313" key="1">
    <source>
        <dbReference type="EMBL" id="CAG8720567.1"/>
    </source>
</evidence>
<dbReference type="EMBL" id="CAJVPT010038617">
    <property type="protein sequence ID" value="CAG8720567.1"/>
    <property type="molecule type" value="Genomic_DNA"/>
</dbReference>
<keyword evidence="2" id="KW-1185">Reference proteome</keyword>
<sequence>TRSFKSPFELFYGKTPSVKHLRTWGCLAYVHLQKDQRHGTFGARAKRCIFLRYAEEAKGWVFWDTEKRSEFVSDSAVFYESIFPGTITGTLPRVDNFNPESHLLPDNDLIPLIQEPRDLRPTSSDPAIDPTNVPLPSSPVLPSPPINLPPDSRITHSVPDPNTSDSPPFPPNLDLESQSDIIEPQIMLHLPRRPQRELEQEQDQPSQSPPMCREVRSLLDTRHFERREEVTSRLRHNRNHSTPEQASTAISLINPSSTISSHYKPTIFQRKTPKSNDSHPLNPNSTHDMNITIPLLAAVDLALNISDSIEPKSLAEASERPDGDKYINAAIKEIEAHLENGTWCLTQLPEGHKAIGSRWVFKIKRDADGKIERYKARLVAKGYAQREGIDFTDTFAPTARFAALRTIIAKAAQEDWLLHSVDISTAFLNGSIDADVFMEVPEGLYVDSPKGQKWVLQLLKGLYGIKQGPRIWAKKLHSILADMGFARLECDHSVFIYDPNGVRVVVPVHVDDLIIAAKSQSVIRKFISQLSLRFKLRDQGAISSFLGIKLEQDFDNHSISLSQPSYIDSIIKEFLNIEPTAHFNP</sequence>
<name>A0ACA9PXH9_9GLOM</name>
<comment type="caution">
    <text evidence="1">The sequence shown here is derived from an EMBL/GenBank/DDBJ whole genome shotgun (WGS) entry which is preliminary data.</text>
</comment>
<organism evidence="1 2">
    <name type="scientific">Acaulospora colombiana</name>
    <dbReference type="NCBI Taxonomy" id="27376"/>
    <lineage>
        <taxon>Eukaryota</taxon>
        <taxon>Fungi</taxon>
        <taxon>Fungi incertae sedis</taxon>
        <taxon>Mucoromycota</taxon>
        <taxon>Glomeromycotina</taxon>
        <taxon>Glomeromycetes</taxon>
        <taxon>Diversisporales</taxon>
        <taxon>Acaulosporaceae</taxon>
        <taxon>Acaulospora</taxon>
    </lineage>
</organism>